<evidence type="ECO:0000313" key="4">
    <source>
        <dbReference type="Proteomes" id="UP000002315"/>
    </source>
</evidence>
<protein>
    <submittedName>
        <fullName evidence="3">Uncharacterized protein</fullName>
    </submittedName>
</protein>
<dbReference type="KEGG" id="mfv:Mfer_0335"/>
<proteinExistence type="predicted"/>
<sequence>MGVKSLKKLNKFIILFFALAIITAPIGLYAEKGSPSQNPKEVSSFDAGDTILPGMKVVNRDKVWKAPLILHPTNLIEDFKERQYDEVMISILTGVTPNMEKVLGEHISRRGIAVGYEGPGILKIKNGKICVDSPSNFVWGYKVPYTYGVKTKNSLAIVEKNRIVKVVSFSDINNDTVPHDYVSVQEIKKWYMNAYEGENITLDYSLNYFNDNRREVPPNEIEKLFGKNVKEYMKNYPSYSPIMVYMHNYKEKVAIHVVDYLGSYPEYNDLKRELNARSFIKAWNNTIIPPGTASSGKESVGFELSSDPKAPTGTASHGTCPPARALRDAVTSIGFPLPTGLTWEYTAVKYGINPATDIKITNTGKYPIKIIMWSEGHGPSMEIHVKIIYLIPE</sequence>
<keyword evidence="4" id="KW-1185">Reference proteome</keyword>
<dbReference type="Proteomes" id="UP000002315">
    <property type="component" value="Chromosome"/>
</dbReference>
<gene>
    <name evidence="3" type="ordered locus">Mfer_0335</name>
</gene>
<dbReference type="EMBL" id="CP002278">
    <property type="protein sequence ID" value="ADP77138.1"/>
    <property type="molecule type" value="Genomic_DNA"/>
</dbReference>
<dbReference type="HOGENOM" id="CLU_701346_0_0_2"/>
<evidence type="ECO:0000313" key="3">
    <source>
        <dbReference type="EMBL" id="ADP77138.1"/>
    </source>
</evidence>
<name>E3GXV6_METFV</name>
<keyword evidence="2" id="KW-1133">Transmembrane helix</keyword>
<reference evidence="3 4" key="1">
    <citation type="journal article" date="2010" name="Stand. Genomic Sci.">
        <title>Complete genome sequence of Methanothermus fervidus type strain (V24S).</title>
        <authorList>
            <person name="Anderson I."/>
            <person name="Djao O.D."/>
            <person name="Misra M."/>
            <person name="Chertkov O."/>
            <person name="Nolan M."/>
            <person name="Lucas S."/>
            <person name="Lapidus A."/>
            <person name="Del Rio T.G."/>
            <person name="Tice H."/>
            <person name="Cheng J.F."/>
            <person name="Tapia R."/>
            <person name="Han C."/>
            <person name="Goodwin L."/>
            <person name="Pitluck S."/>
            <person name="Liolios K."/>
            <person name="Ivanova N."/>
            <person name="Mavromatis K."/>
            <person name="Mikhailova N."/>
            <person name="Pati A."/>
            <person name="Brambilla E."/>
            <person name="Chen A."/>
            <person name="Palaniappan K."/>
            <person name="Land M."/>
            <person name="Hauser L."/>
            <person name="Chang Y.J."/>
            <person name="Jeffries C.D."/>
            <person name="Sikorski J."/>
            <person name="Spring S."/>
            <person name="Rohde M."/>
            <person name="Eichinger K."/>
            <person name="Huber H."/>
            <person name="Wirth R."/>
            <person name="Goker M."/>
            <person name="Detter J.C."/>
            <person name="Woyke T."/>
            <person name="Bristow J."/>
            <person name="Eisen J.A."/>
            <person name="Markowitz V."/>
            <person name="Hugenholtz P."/>
            <person name="Klenk H.P."/>
            <person name="Kyrpides N.C."/>
        </authorList>
    </citation>
    <scope>NUCLEOTIDE SEQUENCE [LARGE SCALE GENOMIC DNA]</scope>
    <source>
        <strain evidence="4">ATCC 43054 / DSM 2088 / JCM 10308 / V24 S</strain>
    </source>
</reference>
<evidence type="ECO:0000256" key="1">
    <source>
        <dbReference type="SAM" id="MobiDB-lite"/>
    </source>
</evidence>
<accession>E3GXV6</accession>
<keyword evidence="2" id="KW-0472">Membrane</keyword>
<dbReference type="STRING" id="523846.Mfer_0335"/>
<feature type="region of interest" description="Disordered" evidence="1">
    <location>
        <begin position="298"/>
        <end position="321"/>
    </location>
</feature>
<feature type="transmembrane region" description="Helical" evidence="2">
    <location>
        <begin position="12"/>
        <end position="30"/>
    </location>
</feature>
<evidence type="ECO:0000256" key="2">
    <source>
        <dbReference type="SAM" id="Phobius"/>
    </source>
</evidence>
<organism evidence="3 4">
    <name type="scientific">Methanothermus fervidus (strain ATCC 43054 / DSM 2088 / JCM 10308 / V24 S)</name>
    <dbReference type="NCBI Taxonomy" id="523846"/>
    <lineage>
        <taxon>Archaea</taxon>
        <taxon>Methanobacteriati</taxon>
        <taxon>Methanobacteriota</taxon>
        <taxon>Methanomada group</taxon>
        <taxon>Methanobacteria</taxon>
        <taxon>Methanobacteriales</taxon>
        <taxon>Methanothermaceae</taxon>
        <taxon>Methanothermus</taxon>
    </lineage>
</organism>
<dbReference type="AlphaFoldDB" id="E3GXV6"/>
<keyword evidence="2" id="KW-0812">Transmembrane</keyword>